<sequence length="38" mass="4416">MSRWARDIPKASSLQPESFRLLLMHARWARDCSLSELG</sequence>
<organism evidence="1 2">
    <name type="scientific">Trifolium medium</name>
    <dbReference type="NCBI Taxonomy" id="97028"/>
    <lineage>
        <taxon>Eukaryota</taxon>
        <taxon>Viridiplantae</taxon>
        <taxon>Streptophyta</taxon>
        <taxon>Embryophyta</taxon>
        <taxon>Tracheophyta</taxon>
        <taxon>Spermatophyta</taxon>
        <taxon>Magnoliopsida</taxon>
        <taxon>eudicotyledons</taxon>
        <taxon>Gunneridae</taxon>
        <taxon>Pentapetalae</taxon>
        <taxon>rosids</taxon>
        <taxon>fabids</taxon>
        <taxon>Fabales</taxon>
        <taxon>Fabaceae</taxon>
        <taxon>Papilionoideae</taxon>
        <taxon>50 kb inversion clade</taxon>
        <taxon>NPAAA clade</taxon>
        <taxon>Hologalegina</taxon>
        <taxon>IRL clade</taxon>
        <taxon>Trifolieae</taxon>
        <taxon>Trifolium</taxon>
    </lineage>
</organism>
<dbReference type="EMBL" id="LXQA011453195">
    <property type="protein sequence ID" value="MCI97761.1"/>
    <property type="molecule type" value="Genomic_DNA"/>
</dbReference>
<reference evidence="1 2" key="1">
    <citation type="journal article" date="2018" name="Front. Plant Sci.">
        <title>Red Clover (Trifolium pratense) and Zigzag Clover (T. medium) - A Picture of Genomic Similarities and Differences.</title>
        <authorList>
            <person name="Dluhosova J."/>
            <person name="Istvanek J."/>
            <person name="Nedelnik J."/>
            <person name="Repkova J."/>
        </authorList>
    </citation>
    <scope>NUCLEOTIDE SEQUENCE [LARGE SCALE GENOMIC DNA]</scope>
    <source>
        <strain evidence="2">cv. 10/8</strain>
        <tissue evidence="1">Leaf</tissue>
    </source>
</reference>
<feature type="non-terminal residue" evidence="1">
    <location>
        <position position="38"/>
    </location>
</feature>
<accession>A0A392WGH2</accession>
<protein>
    <submittedName>
        <fullName evidence="1">Uncharacterized protein</fullName>
    </submittedName>
</protein>
<keyword evidence="2" id="KW-1185">Reference proteome</keyword>
<comment type="caution">
    <text evidence="1">The sequence shown here is derived from an EMBL/GenBank/DDBJ whole genome shotgun (WGS) entry which is preliminary data.</text>
</comment>
<dbReference type="Proteomes" id="UP000265520">
    <property type="component" value="Unassembled WGS sequence"/>
</dbReference>
<name>A0A392WGH2_9FABA</name>
<evidence type="ECO:0000313" key="2">
    <source>
        <dbReference type="Proteomes" id="UP000265520"/>
    </source>
</evidence>
<evidence type="ECO:0000313" key="1">
    <source>
        <dbReference type="EMBL" id="MCI97761.1"/>
    </source>
</evidence>
<dbReference type="AlphaFoldDB" id="A0A392WGH2"/>
<proteinExistence type="predicted"/>